<dbReference type="Proteomes" id="UP000000270">
    <property type="component" value="Chromosome"/>
</dbReference>
<keyword evidence="6 9" id="KW-0378">Hydrolase</keyword>
<comment type="catalytic activity">
    <reaction evidence="1 9">
        <text>adenosine 3',5'-bisphosphate + H2O = AMP + phosphate</text>
        <dbReference type="Rhea" id="RHEA:10040"/>
        <dbReference type="ChEBI" id="CHEBI:15377"/>
        <dbReference type="ChEBI" id="CHEBI:43474"/>
        <dbReference type="ChEBI" id="CHEBI:58343"/>
        <dbReference type="ChEBI" id="CHEBI:456215"/>
        <dbReference type="EC" id="3.1.3.7"/>
    </reaction>
</comment>
<dbReference type="CDD" id="cd01638">
    <property type="entry name" value="CysQ"/>
    <property type="match status" value="1"/>
</dbReference>
<feature type="binding site" evidence="9">
    <location>
        <position position="95"/>
    </location>
    <ligand>
        <name>Mg(2+)</name>
        <dbReference type="ChEBI" id="CHEBI:18420"/>
        <label>2</label>
    </ligand>
</feature>
<feature type="binding site" evidence="9">
    <location>
        <position position="92"/>
    </location>
    <ligand>
        <name>Mg(2+)</name>
        <dbReference type="ChEBI" id="CHEBI:18420"/>
        <label>1</label>
    </ligand>
</feature>
<dbReference type="SUPFAM" id="SSF56655">
    <property type="entry name" value="Carbohydrate phosphatase"/>
    <property type="match status" value="1"/>
</dbReference>
<comment type="function">
    <text evidence="9">Converts adenosine-3',5'-bisphosphate (PAP) to AMP.</text>
</comment>
<evidence type="ECO:0000256" key="9">
    <source>
        <dbReference type="HAMAP-Rule" id="MF_02095"/>
    </source>
</evidence>
<dbReference type="PROSITE" id="PS00629">
    <property type="entry name" value="IMP_1"/>
    <property type="match status" value="1"/>
</dbReference>
<reference evidence="11 12" key="5">
    <citation type="journal article" date="2010" name="Appl. Environ. Microbiol.">
        <title>phrR-like gene praR of Azorhizobium caulinodans ORS571 is essential for symbiosis with Sesbania rostrata and is involved in expression of reb genes.</title>
        <authorList>
            <person name="Akiba N."/>
            <person name="Aono T."/>
            <person name="Toyazaki H."/>
            <person name="Sato S."/>
            <person name="Oyaizu H."/>
        </authorList>
    </citation>
    <scope>NUCLEOTIDE SEQUENCE [LARGE SCALE GENOMIC DNA]</scope>
    <source>
        <strain evidence="12">ATCC 43989 / DSM 5975 / JCM 20966 / LMG 6465 / NBRC 14845 / NCIMB 13405 / ORS 571</strain>
    </source>
</reference>
<dbReference type="InterPro" id="IPR020583">
    <property type="entry name" value="Inositol_monoP_metal-BS"/>
</dbReference>
<reference evidence="11 12" key="3">
    <citation type="journal article" date="2008" name="BMC Genomics">
        <title>The genome of the versatile nitrogen fixer Azorhizobium caulinodans ORS571.</title>
        <authorList>
            <person name="Lee KB."/>
            <person name="Backer P.D."/>
            <person name="Aono T."/>
            <person name="Liu CT."/>
            <person name="Suzuki S."/>
            <person name="Suzuki T."/>
            <person name="Kaneko T."/>
            <person name="Yamada M."/>
            <person name="Tabata S."/>
            <person name="Kupfer D.M."/>
            <person name="Najar F.Z."/>
            <person name="Wiley G.B."/>
            <person name="Roe B."/>
            <person name="Binnewies T.T."/>
            <person name="Ussery D.W."/>
            <person name="D'Haeze W."/>
            <person name="Herder J.D."/>
            <person name="Gevers D."/>
            <person name="Vereecke D."/>
            <person name="Holsters M."/>
            <person name="Oyaizu H."/>
        </authorList>
    </citation>
    <scope>NUCLEOTIDE SEQUENCE [LARGE SCALE GENOMIC DNA]</scope>
    <source>
        <strain evidence="12">ATCC 43989 / DSM 5975 / JCM 20966 / LMG 6465 / NBRC 14845 / NCIMB 13405 / ORS 571</strain>
    </source>
</reference>
<dbReference type="Gene3D" id="3.30.540.10">
    <property type="entry name" value="Fructose-1,6-Bisphosphatase, subunit A, domain 1"/>
    <property type="match status" value="1"/>
</dbReference>
<comment type="similarity">
    <text evidence="2 9">Belongs to the inositol monophosphatase superfamily. CysQ family.</text>
</comment>
<feature type="binding site" evidence="9">
    <location>
        <position position="94"/>
    </location>
    <ligand>
        <name>Mg(2+)</name>
        <dbReference type="ChEBI" id="CHEBI:18420"/>
        <label>1</label>
    </ligand>
</feature>
<keyword evidence="7 9" id="KW-0460">Magnesium</keyword>
<gene>
    <name evidence="9" type="primary">cysQ</name>
    <name evidence="11" type="ordered locus">AZC_1082</name>
</gene>
<feature type="binding site" evidence="10">
    <location>
        <position position="92"/>
    </location>
    <ligand>
        <name>Mg(2+)</name>
        <dbReference type="ChEBI" id="CHEBI:18420"/>
        <label>1</label>
        <note>catalytic</note>
    </ligand>
</feature>
<feature type="binding site" evidence="10">
    <location>
        <position position="95"/>
    </location>
    <ligand>
        <name>Mg(2+)</name>
        <dbReference type="ChEBI" id="CHEBI:18420"/>
        <label>1</label>
        <note>catalytic</note>
    </ligand>
</feature>
<dbReference type="PANTHER" id="PTHR43028">
    <property type="entry name" value="3'(2'),5'-BISPHOSPHATE NUCLEOTIDASE 1"/>
    <property type="match status" value="1"/>
</dbReference>
<dbReference type="GO" id="GO:0005886">
    <property type="term" value="C:plasma membrane"/>
    <property type="evidence" value="ECO:0007669"/>
    <property type="project" value="UniProtKB-SubCell"/>
</dbReference>
<reference evidence="11 12" key="1">
    <citation type="journal article" date="2007" name="Appl. Environ. Microbiol.">
        <title>Rhizobial factors required for stem nodule maturation and maintenance in Sesbania rostrata-Azorhizobium caulinodans ORS571 symbiosis.</title>
        <authorList>
            <person name="Suzuki S."/>
            <person name="Aono T."/>
            <person name="Lee KB."/>
            <person name="Suzuki T."/>
            <person name="Liu CT."/>
            <person name="Miwa H."/>
            <person name="Wakao S."/>
            <person name="Iki T."/>
            <person name="Oyaizu H."/>
        </authorList>
    </citation>
    <scope>NUCLEOTIDE SEQUENCE [LARGE SCALE GENOMIC DNA]</scope>
    <source>
        <strain evidence="12">ATCC 43989 / DSM 5975 / JCM 20966 / LMG 6465 / NBRC 14845 / NCIMB 13405 / ORS 571</strain>
    </source>
</reference>
<evidence type="ECO:0000256" key="3">
    <source>
        <dbReference type="ARBA" id="ARBA00022475"/>
    </source>
</evidence>
<dbReference type="EC" id="3.1.3.7" evidence="9"/>
<dbReference type="EMBL" id="AP009384">
    <property type="protein sequence ID" value="BAF87080.1"/>
    <property type="molecule type" value="Genomic_DNA"/>
</dbReference>
<protein>
    <recommendedName>
        <fullName evidence="9">3'(2'),5'-bisphosphate nucleotidase CysQ</fullName>
        <ecNumber evidence="9">3.1.3.7</ecNumber>
    </recommendedName>
    <alternativeName>
        <fullName evidence="9">3'(2'),5-bisphosphonucleoside 3'(2')-phosphohydrolase</fullName>
    </alternativeName>
    <alternativeName>
        <fullName evidence="9">3'-phosphoadenosine 5'-phosphate phosphatase</fullName>
        <shortName evidence="9">PAP phosphatase</shortName>
    </alternativeName>
</protein>
<evidence type="ECO:0000256" key="4">
    <source>
        <dbReference type="ARBA" id="ARBA00022519"/>
    </source>
</evidence>
<evidence type="ECO:0000256" key="2">
    <source>
        <dbReference type="ARBA" id="ARBA00005289"/>
    </source>
</evidence>
<dbReference type="STRING" id="438753.AZC_1082"/>
<dbReference type="HOGENOM" id="CLU_044118_3_0_5"/>
<dbReference type="HAMAP" id="MF_02095">
    <property type="entry name" value="CysQ"/>
    <property type="match status" value="1"/>
</dbReference>
<feature type="binding site" evidence="9">
    <location>
        <position position="73"/>
    </location>
    <ligand>
        <name>Mg(2+)</name>
        <dbReference type="ChEBI" id="CHEBI:18420"/>
        <label>1</label>
    </ligand>
</feature>
<evidence type="ECO:0000256" key="7">
    <source>
        <dbReference type="ARBA" id="ARBA00022842"/>
    </source>
</evidence>
<dbReference type="Gene3D" id="3.40.190.80">
    <property type="match status" value="1"/>
</dbReference>
<feature type="binding site" evidence="9">
    <location>
        <position position="92"/>
    </location>
    <ligand>
        <name>Mg(2+)</name>
        <dbReference type="ChEBI" id="CHEBI:18420"/>
        <label>2</label>
    </ligand>
</feature>
<dbReference type="GO" id="GO:0008441">
    <property type="term" value="F:3'(2'),5'-bisphosphate nucleotidase activity"/>
    <property type="evidence" value="ECO:0007669"/>
    <property type="project" value="UniProtKB-UniRule"/>
</dbReference>
<reference evidence="12" key="2">
    <citation type="submission" date="2007-04" db="EMBL/GenBank/DDBJ databases">
        <title>Complete genome sequence of the nitrogen-fixing bacterium Azorhizobium caulinodans ORS571.</title>
        <authorList>
            <person name="Lee K.B."/>
            <person name="Backer P.D."/>
            <person name="Aono T."/>
            <person name="Liu C.T."/>
            <person name="Suzuki S."/>
            <person name="Suzuki T."/>
            <person name="Kaneko T."/>
            <person name="Yamada M."/>
            <person name="Tabata S."/>
            <person name="Kupfer D.M."/>
            <person name="Najar F.Z."/>
            <person name="Wiley G.B."/>
            <person name="Roe B."/>
            <person name="Binnewies T."/>
            <person name="Ussery D."/>
            <person name="Vereecke D."/>
            <person name="Gevers D."/>
            <person name="Holsters M."/>
            <person name="Oyaizu H."/>
        </authorList>
    </citation>
    <scope>NUCLEOTIDE SEQUENCE [LARGE SCALE GENOMIC DNA]</scope>
    <source>
        <strain evidence="12">ATCC 43989 / DSM 5975 / JCM 20966 / LMG 6465 / NBRC 14845 / NCIMB 13405 / ORS 571</strain>
    </source>
</reference>
<comment type="cofactor">
    <cofactor evidence="9 10">
        <name>Mg(2+)</name>
        <dbReference type="ChEBI" id="CHEBI:18420"/>
    </cofactor>
</comment>
<organism evidence="11 12">
    <name type="scientific">Azorhizobium caulinodans (strain ATCC 43989 / DSM 5975 / JCM 20966 / LMG 6465 / NBRC 14845 / NCIMB 13405 / ORS 571)</name>
    <dbReference type="NCBI Taxonomy" id="438753"/>
    <lineage>
        <taxon>Bacteria</taxon>
        <taxon>Pseudomonadati</taxon>
        <taxon>Pseudomonadota</taxon>
        <taxon>Alphaproteobacteria</taxon>
        <taxon>Hyphomicrobiales</taxon>
        <taxon>Xanthobacteraceae</taxon>
        <taxon>Azorhizobium</taxon>
    </lineage>
</organism>
<reference evidence="11 12" key="6">
    <citation type="journal article" date="2011" name="Appl. Environ. Microbiol.">
        <title>Involvement of the azorhizobial chromosome partition gene (parA) in the onset of bacteroid differentiation during Sesbania rostrata stem nodule development.</title>
        <authorList>
            <person name="Liu CT."/>
            <person name="Lee KB."/>
            <person name="Wang YS."/>
            <person name="Peng MH."/>
            <person name="Lee KT."/>
            <person name="Suzuki S."/>
            <person name="Suzuki T."/>
            <person name="Oyaizu H."/>
        </authorList>
    </citation>
    <scope>NUCLEOTIDE SEQUENCE [LARGE SCALE GENOMIC DNA]</scope>
    <source>
        <strain evidence="12">ATCC 43989 / DSM 5975 / JCM 20966 / LMG 6465 / NBRC 14845 / NCIMB 13405 / ORS 571</strain>
    </source>
</reference>
<dbReference type="PROSITE" id="PS00630">
    <property type="entry name" value="IMP_2"/>
    <property type="match status" value="1"/>
</dbReference>
<feature type="binding site" evidence="10">
    <location>
        <position position="224"/>
    </location>
    <ligand>
        <name>Mg(2+)</name>
        <dbReference type="ChEBI" id="CHEBI:18420"/>
        <label>1</label>
        <note>catalytic</note>
    </ligand>
</feature>
<keyword evidence="3 9" id="KW-1003">Cell membrane</keyword>
<evidence type="ECO:0000256" key="8">
    <source>
        <dbReference type="ARBA" id="ARBA00023136"/>
    </source>
</evidence>
<name>A8HQZ9_AZOC5</name>
<dbReference type="Pfam" id="PF00459">
    <property type="entry name" value="Inositol_P"/>
    <property type="match status" value="1"/>
</dbReference>
<feature type="binding site" evidence="9">
    <location>
        <position position="224"/>
    </location>
    <ligand>
        <name>Mg(2+)</name>
        <dbReference type="ChEBI" id="CHEBI:18420"/>
        <label>2</label>
    </ligand>
</feature>
<dbReference type="InterPro" id="IPR020550">
    <property type="entry name" value="Inositol_monophosphatase_CS"/>
</dbReference>
<evidence type="ECO:0000313" key="12">
    <source>
        <dbReference type="Proteomes" id="UP000000270"/>
    </source>
</evidence>
<proteinExistence type="inferred from homology"/>
<dbReference type="eggNOG" id="COG1218">
    <property type="taxonomic scope" value="Bacteria"/>
</dbReference>
<dbReference type="InterPro" id="IPR006240">
    <property type="entry name" value="CysQ"/>
</dbReference>
<keyword evidence="5 9" id="KW-0479">Metal-binding</keyword>
<dbReference type="GO" id="GO:0000103">
    <property type="term" value="P:sulfate assimilation"/>
    <property type="evidence" value="ECO:0007669"/>
    <property type="project" value="TreeGrafter"/>
</dbReference>
<feature type="binding site" evidence="9">
    <location>
        <begin position="94"/>
        <end position="97"/>
    </location>
    <ligand>
        <name>substrate</name>
    </ligand>
</feature>
<evidence type="ECO:0000256" key="10">
    <source>
        <dbReference type="PIRSR" id="PIRSR600760-2"/>
    </source>
</evidence>
<dbReference type="AlphaFoldDB" id="A8HQZ9"/>
<evidence type="ECO:0000256" key="6">
    <source>
        <dbReference type="ARBA" id="ARBA00022801"/>
    </source>
</evidence>
<dbReference type="PANTHER" id="PTHR43028:SF5">
    <property type="entry name" value="3'(2'),5'-BISPHOSPHATE NUCLEOTIDASE 1"/>
    <property type="match status" value="1"/>
</dbReference>
<evidence type="ECO:0000256" key="1">
    <source>
        <dbReference type="ARBA" id="ARBA00001625"/>
    </source>
</evidence>
<dbReference type="GO" id="GO:0050427">
    <property type="term" value="P:3'-phosphoadenosine 5'-phosphosulfate metabolic process"/>
    <property type="evidence" value="ECO:0007669"/>
    <property type="project" value="TreeGrafter"/>
</dbReference>
<dbReference type="InterPro" id="IPR050725">
    <property type="entry name" value="CysQ/Inositol_MonoPase"/>
</dbReference>
<dbReference type="InterPro" id="IPR000760">
    <property type="entry name" value="Inositol_monophosphatase-like"/>
</dbReference>
<dbReference type="GO" id="GO:0000287">
    <property type="term" value="F:magnesium ion binding"/>
    <property type="evidence" value="ECO:0007669"/>
    <property type="project" value="UniProtKB-UniRule"/>
</dbReference>
<reference evidence="11 12" key="4">
    <citation type="journal article" date="2009" name="Appl. Environ. Microbiol.">
        <title>Comparative genome-wide transcriptional profiling of Azorhizobium caulinodans ORS571 grown under free-living and symbiotic conditions.</title>
        <authorList>
            <person name="Tsukada S."/>
            <person name="Aono T."/>
            <person name="Akiba N."/>
            <person name="Lee KB."/>
            <person name="Liu CT."/>
            <person name="Toyazaki H."/>
            <person name="Oyaizu H."/>
        </authorList>
    </citation>
    <scope>NUCLEOTIDE SEQUENCE [LARGE SCALE GENOMIC DNA]</scope>
    <source>
        <strain evidence="12">ATCC 43989 / DSM 5975 / JCM 20966 / LMG 6465 / NBRC 14845 / NCIMB 13405 / ORS 571</strain>
    </source>
</reference>
<keyword evidence="12" id="KW-1185">Reference proteome</keyword>
<feature type="binding site" evidence="10">
    <location>
        <position position="73"/>
    </location>
    <ligand>
        <name>Mg(2+)</name>
        <dbReference type="ChEBI" id="CHEBI:18420"/>
        <label>1</label>
        <note>catalytic</note>
    </ligand>
</feature>
<feature type="binding site" evidence="9">
    <location>
        <position position="224"/>
    </location>
    <ligand>
        <name>substrate</name>
    </ligand>
</feature>
<comment type="subcellular location">
    <subcellularLocation>
        <location evidence="9">Cell inner membrane</location>
        <topology evidence="9">Peripheral membrane protein</topology>
        <orientation evidence="9">Cytoplasmic side</orientation>
    </subcellularLocation>
</comment>
<keyword evidence="8 9" id="KW-0472">Membrane</keyword>
<accession>A8HQZ9</accession>
<feature type="binding site" evidence="9">
    <location>
        <position position="73"/>
    </location>
    <ligand>
        <name>substrate</name>
    </ligand>
</feature>
<dbReference type="PRINTS" id="PR00377">
    <property type="entry name" value="IMPHPHTASES"/>
</dbReference>
<dbReference type="GO" id="GO:0046854">
    <property type="term" value="P:phosphatidylinositol phosphate biosynthetic process"/>
    <property type="evidence" value="ECO:0007669"/>
    <property type="project" value="InterPro"/>
</dbReference>
<evidence type="ECO:0000313" key="11">
    <source>
        <dbReference type="EMBL" id="BAF87080.1"/>
    </source>
</evidence>
<keyword evidence="4 9" id="KW-0997">Cell inner membrane</keyword>
<dbReference type="NCBIfam" id="TIGR01331">
    <property type="entry name" value="bisphos_cysQ"/>
    <property type="match status" value="1"/>
</dbReference>
<feature type="binding site" evidence="10">
    <location>
        <position position="94"/>
    </location>
    <ligand>
        <name>Mg(2+)</name>
        <dbReference type="ChEBI" id="CHEBI:18420"/>
        <label>1</label>
        <note>catalytic</note>
    </ligand>
</feature>
<evidence type="ECO:0000256" key="5">
    <source>
        <dbReference type="ARBA" id="ARBA00022723"/>
    </source>
</evidence>
<dbReference type="KEGG" id="azc:AZC_1082"/>
<sequence length="269" mass="27882">MPPMTAPADLTFLAALARIALDAGAVIRRIEANGIHAREKADASVVTDADEAAEALICPALRTLAPGTPIIAEEAVAAGGGVAPGRRFFLVDPLDGTREFVSGNGEYTVNIALVEDGTPRYGIIYAPAKGLLYAGGDGAAFKALRAPEDAVVPESWTPIHCRLRPAGPIRVCASRSHSDPSTSAFIGGFEVEDCVNAGSALKFGLLAEGAVDLYPRLSPVMEWDSAAGHAIVVAAGGSVRRPDGSPLTYGHPENDFRVNGFIAEGRPVA</sequence>